<dbReference type="InterPro" id="IPR020904">
    <property type="entry name" value="Sc_DH/Rdtase_CS"/>
</dbReference>
<proteinExistence type="inferred from homology"/>
<gene>
    <name evidence="4" type="ORF">AZI98_11090</name>
</gene>
<protein>
    <submittedName>
        <fullName evidence="4">Oxidoreductase</fullName>
    </submittedName>
</protein>
<dbReference type="SUPFAM" id="SSF51735">
    <property type="entry name" value="NAD(P)-binding Rossmann-fold domains"/>
    <property type="match status" value="1"/>
</dbReference>
<dbReference type="Gene3D" id="3.40.50.720">
    <property type="entry name" value="NAD(P)-binding Rossmann-like Domain"/>
    <property type="match status" value="1"/>
</dbReference>
<keyword evidence="2" id="KW-0560">Oxidoreductase</keyword>
<dbReference type="InterPro" id="IPR036291">
    <property type="entry name" value="NAD(P)-bd_dom_sf"/>
</dbReference>
<dbReference type="PRINTS" id="PR00080">
    <property type="entry name" value="SDRFAMILY"/>
</dbReference>
<dbReference type="Proteomes" id="UP000076476">
    <property type="component" value="Unassembled WGS sequence"/>
</dbReference>
<dbReference type="EMBL" id="LWBR01000031">
    <property type="protein sequence ID" value="KZN96009.1"/>
    <property type="molecule type" value="Genomic_DNA"/>
</dbReference>
<dbReference type="STRING" id="33936.AZI98_11090"/>
<dbReference type="PIRSF" id="PIRSF000126">
    <property type="entry name" value="11-beta-HSD1"/>
    <property type="match status" value="1"/>
</dbReference>
<dbReference type="PRINTS" id="PR00081">
    <property type="entry name" value="GDHRDH"/>
</dbReference>
<evidence type="ECO:0000313" key="4">
    <source>
        <dbReference type="EMBL" id="KZN96009.1"/>
    </source>
</evidence>
<evidence type="ECO:0000256" key="3">
    <source>
        <dbReference type="RuleBase" id="RU000363"/>
    </source>
</evidence>
<dbReference type="PANTHER" id="PTHR44196">
    <property type="entry name" value="DEHYDROGENASE/REDUCTASE SDR FAMILY MEMBER 7B"/>
    <property type="match status" value="1"/>
</dbReference>
<dbReference type="RefSeq" id="WP_063388354.1">
    <property type="nucleotide sequence ID" value="NZ_LWBR01000031.1"/>
</dbReference>
<organism evidence="4 5">
    <name type="scientific">Aeribacillus pallidus</name>
    <dbReference type="NCBI Taxonomy" id="33936"/>
    <lineage>
        <taxon>Bacteria</taxon>
        <taxon>Bacillati</taxon>
        <taxon>Bacillota</taxon>
        <taxon>Bacilli</taxon>
        <taxon>Bacillales</taxon>
        <taxon>Bacillaceae</taxon>
        <taxon>Aeribacillus</taxon>
    </lineage>
</organism>
<keyword evidence="5" id="KW-1185">Reference proteome</keyword>
<dbReference type="InterPro" id="IPR002347">
    <property type="entry name" value="SDR_fam"/>
</dbReference>
<evidence type="ECO:0000256" key="2">
    <source>
        <dbReference type="ARBA" id="ARBA00023002"/>
    </source>
</evidence>
<sequence>MNSRLKDRLVVITGASSGIGEKIARIVAESGGHLVLLARRKDRLKKLSDELQASHSISCTYYELDVSDLDAVSEVFTDITENFDRVDVLVNNAGFGIFRNAEEATFEEMQQMFKVNVFGLIAATKLVLPMMLAQREGHIINVASQAGKIATPKSSIYSATKHAVLGFTNSLRMEVADRGIFVTSVNPGPIETDFFNLADTSGDYVKNVQRWMLNPEAVAQKIVSVMLTNKREINMPVWMELGGLVYRLMPSLFEKVAGNLFRQK</sequence>
<accession>A0A165XGP3</accession>
<comment type="similarity">
    <text evidence="1 3">Belongs to the short-chain dehydrogenases/reductases (SDR) family.</text>
</comment>
<dbReference type="OrthoDB" id="9793345at2"/>
<name>A0A165XGP3_9BACI</name>
<evidence type="ECO:0000256" key="1">
    <source>
        <dbReference type="ARBA" id="ARBA00006484"/>
    </source>
</evidence>
<dbReference type="FunFam" id="3.40.50.720:FF:000047">
    <property type="entry name" value="NADP-dependent L-serine/L-allo-threonine dehydrogenase"/>
    <property type="match status" value="1"/>
</dbReference>
<dbReference type="GO" id="GO:0016616">
    <property type="term" value="F:oxidoreductase activity, acting on the CH-OH group of donors, NAD or NADP as acceptor"/>
    <property type="evidence" value="ECO:0007669"/>
    <property type="project" value="UniProtKB-ARBA"/>
</dbReference>
<evidence type="ECO:0000313" key="5">
    <source>
        <dbReference type="Proteomes" id="UP000076476"/>
    </source>
</evidence>
<comment type="caution">
    <text evidence="4">The sequence shown here is derived from an EMBL/GenBank/DDBJ whole genome shotgun (WGS) entry which is preliminary data.</text>
</comment>
<dbReference type="Pfam" id="PF00106">
    <property type="entry name" value="adh_short"/>
    <property type="match status" value="1"/>
</dbReference>
<dbReference type="AlphaFoldDB" id="A0A165XGP3"/>
<dbReference type="GO" id="GO:0016020">
    <property type="term" value="C:membrane"/>
    <property type="evidence" value="ECO:0007669"/>
    <property type="project" value="TreeGrafter"/>
</dbReference>
<dbReference type="PROSITE" id="PS00061">
    <property type="entry name" value="ADH_SHORT"/>
    <property type="match status" value="1"/>
</dbReference>
<reference evidence="4 5" key="1">
    <citation type="submission" date="2016-04" db="EMBL/GenBank/DDBJ databases">
        <title>Draft genome sequence of Aeribacillus pallidus 8m3 from petroleum reservoir.</title>
        <authorList>
            <person name="Poltaraus A.B."/>
            <person name="Nazina T.N."/>
            <person name="Tourova T.P."/>
            <person name="Malakho S.M."/>
            <person name="Korshunova A.V."/>
            <person name="Sokolova D.S."/>
        </authorList>
    </citation>
    <scope>NUCLEOTIDE SEQUENCE [LARGE SCALE GENOMIC DNA]</scope>
    <source>
        <strain evidence="4 5">8m3</strain>
    </source>
</reference>
<dbReference type="PANTHER" id="PTHR44196:SF1">
    <property type="entry name" value="DEHYDROGENASE_REDUCTASE SDR FAMILY MEMBER 7B"/>
    <property type="match status" value="1"/>
</dbReference>